<evidence type="ECO:0000313" key="4">
    <source>
        <dbReference type="EMBL" id="NEY20385.1"/>
    </source>
</evidence>
<dbReference type="GO" id="GO:0008080">
    <property type="term" value="F:N-acetyltransferase activity"/>
    <property type="evidence" value="ECO:0007669"/>
    <property type="project" value="InterPro"/>
</dbReference>
<proteinExistence type="predicted"/>
<gene>
    <name evidence="4" type="ORF">G4D61_10500</name>
    <name evidence="3" type="ORF">NG54_05300</name>
</gene>
<keyword evidence="6" id="KW-1185">Reference proteome</keyword>
<protein>
    <submittedName>
        <fullName evidence="4">GNAT family N-acetyltransferase</fullName>
    </submittedName>
</protein>
<dbReference type="EMBL" id="JRUN01000011">
    <property type="protein sequence ID" value="KHD86043.1"/>
    <property type="molecule type" value="Genomic_DNA"/>
</dbReference>
<evidence type="ECO:0000259" key="2">
    <source>
        <dbReference type="PROSITE" id="PS51186"/>
    </source>
</evidence>
<dbReference type="AlphaFoldDB" id="A0A0A6VEZ6"/>
<dbReference type="OrthoDB" id="9796381at2"/>
<dbReference type="SUPFAM" id="SSF55729">
    <property type="entry name" value="Acyl-CoA N-acyltransferases (Nat)"/>
    <property type="match status" value="1"/>
</dbReference>
<dbReference type="RefSeq" id="WP_035353751.1">
    <property type="nucleotide sequence ID" value="NZ_JAAIWK010000015.1"/>
</dbReference>
<reference evidence="4 6" key="2">
    <citation type="submission" date="2020-02" db="EMBL/GenBank/DDBJ databases">
        <authorList>
            <person name="Feng H."/>
        </authorList>
    </citation>
    <scope>NUCLEOTIDE SEQUENCE [LARGE SCALE GENOMIC DNA]</scope>
    <source>
        <strain evidence="4 6">Gsoil 114</strain>
    </source>
</reference>
<dbReference type="Gene3D" id="3.40.630.30">
    <property type="match status" value="1"/>
</dbReference>
<reference evidence="4 6" key="3">
    <citation type="submission" date="2020-03" db="EMBL/GenBank/DDBJ databases">
        <title>Bacillus aquiflavi sp. nov., isolated from yellow water of strong flavor Chinese baijiu in Yibin region of China.</title>
        <authorList>
            <person name="Xie J."/>
        </authorList>
    </citation>
    <scope>NUCLEOTIDE SEQUENCE [LARGE SCALE GENOMIC DNA]</scope>
    <source>
        <strain evidence="4 6">Gsoil 114</strain>
    </source>
</reference>
<organism evidence="3 5">
    <name type="scientific">Heyndrickxia ginsengihumi</name>
    <dbReference type="NCBI Taxonomy" id="363870"/>
    <lineage>
        <taxon>Bacteria</taxon>
        <taxon>Bacillati</taxon>
        <taxon>Bacillota</taxon>
        <taxon>Bacilli</taxon>
        <taxon>Bacillales</taxon>
        <taxon>Bacillaceae</taxon>
        <taxon>Heyndrickxia</taxon>
    </lineage>
</organism>
<reference evidence="3 5" key="1">
    <citation type="submission" date="2014-10" db="EMBL/GenBank/DDBJ databases">
        <title>Draft genome of phytase producing Bacillus ginsengihumi strain M2.11.</title>
        <authorList>
            <person name="Toymentseva A."/>
            <person name="Boulygina E.A."/>
            <person name="Kazakov S.V."/>
            <person name="Kayumov I."/>
            <person name="Suleimanova A.D."/>
            <person name="Mardanova A.M."/>
            <person name="Maria S.N."/>
            <person name="Sergey M.Y."/>
            <person name="Sharipova M.R."/>
        </authorList>
    </citation>
    <scope>NUCLEOTIDE SEQUENCE [LARGE SCALE GENOMIC DNA]</scope>
    <source>
        <strain evidence="3 5">M2.11</strain>
    </source>
</reference>
<feature type="domain" description="N-acetyltransferase" evidence="2">
    <location>
        <begin position="1"/>
        <end position="166"/>
    </location>
</feature>
<dbReference type="PROSITE" id="PS51186">
    <property type="entry name" value="GNAT"/>
    <property type="match status" value="1"/>
</dbReference>
<dbReference type="InterPro" id="IPR016181">
    <property type="entry name" value="Acyl_CoA_acyltransferase"/>
</dbReference>
<dbReference type="InterPro" id="IPR000182">
    <property type="entry name" value="GNAT_dom"/>
</dbReference>
<dbReference type="Pfam" id="PF00583">
    <property type="entry name" value="Acetyltransf_1"/>
    <property type="match status" value="1"/>
</dbReference>
<dbReference type="EMBL" id="JAAIWK010000015">
    <property type="protein sequence ID" value="NEY20385.1"/>
    <property type="molecule type" value="Genomic_DNA"/>
</dbReference>
<dbReference type="PANTHER" id="PTHR13947:SF37">
    <property type="entry name" value="LD18367P"/>
    <property type="match status" value="1"/>
</dbReference>
<evidence type="ECO:0000313" key="5">
    <source>
        <dbReference type="Proteomes" id="UP000030588"/>
    </source>
</evidence>
<dbReference type="Proteomes" id="UP000476934">
    <property type="component" value="Unassembled WGS sequence"/>
</dbReference>
<dbReference type="CDD" id="cd04301">
    <property type="entry name" value="NAT_SF"/>
    <property type="match status" value="1"/>
</dbReference>
<name>A0A0A6VEZ6_9BACI</name>
<dbReference type="InterPro" id="IPR050769">
    <property type="entry name" value="NAT_camello-type"/>
</dbReference>
<evidence type="ECO:0000313" key="3">
    <source>
        <dbReference type="EMBL" id="KHD86043.1"/>
    </source>
</evidence>
<evidence type="ECO:0000256" key="1">
    <source>
        <dbReference type="ARBA" id="ARBA00022679"/>
    </source>
</evidence>
<accession>A0A0A6VEZ6</accession>
<comment type="caution">
    <text evidence="3">The sequence shown here is derived from an EMBL/GenBank/DDBJ whole genome shotgun (WGS) entry which is preliminary data.</text>
</comment>
<evidence type="ECO:0000313" key="6">
    <source>
        <dbReference type="Proteomes" id="UP000476934"/>
    </source>
</evidence>
<dbReference type="Proteomes" id="UP000030588">
    <property type="component" value="Unassembled WGS sequence"/>
</dbReference>
<keyword evidence="1 4" id="KW-0808">Transferase</keyword>
<dbReference type="PANTHER" id="PTHR13947">
    <property type="entry name" value="GNAT FAMILY N-ACETYLTRANSFERASE"/>
    <property type="match status" value="1"/>
</dbReference>
<dbReference type="STRING" id="363870.NG54_05300"/>
<sequence>MIIRRGNVEDVTAIMEMVKNTIQIMKEEENDQWDEHYPLKTDFEADISGRSLFVAEEDGKVIGSVTVDQHEPEAYNILDFQNNTPAFLMHRLVVDVYQRGKGIAKQLIQFAEHLAIEHHCPYMKTDTYAKNKKAFSLFTSEGYTLVGEIRREEKDSPFYVFEKTLGA</sequence>